<dbReference type="AlphaFoldDB" id="A0A1E3KI06"/>
<dbReference type="EMBL" id="MEKH01000001">
    <property type="protein sequence ID" value="ODO11962.1"/>
    <property type="molecule type" value="Genomic_DNA"/>
</dbReference>
<reference evidence="2 3" key="1">
    <citation type="submission" date="2016-06" db="EMBL/GenBank/DDBJ databases">
        <title>Evolution of pathogenesis and genome organization in the Tremellales.</title>
        <authorList>
            <person name="Cuomo C."/>
            <person name="Litvintseva A."/>
            <person name="Heitman J."/>
            <person name="Chen Y."/>
            <person name="Sun S."/>
            <person name="Springer D."/>
            <person name="Dromer F."/>
            <person name="Young S."/>
            <person name="Zeng Q."/>
            <person name="Chapman S."/>
            <person name="Gujja S."/>
            <person name="Saif S."/>
            <person name="Birren B."/>
        </authorList>
    </citation>
    <scope>NUCLEOTIDE SEQUENCE [LARGE SCALE GENOMIC DNA]</scope>
    <source>
        <strain evidence="2 3">CBS 6273</strain>
    </source>
</reference>
<sequence>MSYHEPDSLSPPSTSPADQSHEDNRSTLSFLFERTSLNDPDDISHPENYNPNQRTPYPRRRESGAESPTWVGGEPEETHAMAYTAEGEPFIQVTSVGPAADPQSSPEGETVYIHLEPVLEPDEADNDHSVNPDPRRPPLSRQFRLSQRYIRTLNNMGYTYSSGLGTSPTPGSGAASMRSSGCGREVDYVSTPNGARLEWGEEREGTAEEEGEERSRGTGGPARSRRGDYFSIQDIQLIRRGRE</sequence>
<feature type="region of interest" description="Disordered" evidence="1">
    <location>
        <begin position="1"/>
        <end position="143"/>
    </location>
</feature>
<comment type="caution">
    <text evidence="2">The sequence shown here is derived from an EMBL/GenBank/DDBJ whole genome shotgun (WGS) entry which is preliminary data.</text>
</comment>
<evidence type="ECO:0000313" key="2">
    <source>
        <dbReference type="EMBL" id="ODO11962.1"/>
    </source>
</evidence>
<feature type="compositionally biased region" description="Basic and acidic residues" evidence="1">
    <location>
        <begin position="126"/>
        <end position="136"/>
    </location>
</feature>
<feature type="compositionally biased region" description="Low complexity" evidence="1">
    <location>
        <begin position="160"/>
        <end position="173"/>
    </location>
</feature>
<gene>
    <name evidence="2" type="ORF">I350_00746</name>
</gene>
<dbReference type="OrthoDB" id="10369303at2759"/>
<proteinExistence type="predicted"/>
<evidence type="ECO:0000313" key="3">
    <source>
        <dbReference type="Proteomes" id="UP000095149"/>
    </source>
</evidence>
<name>A0A1E3KI06_9TREE</name>
<evidence type="ECO:0000256" key="1">
    <source>
        <dbReference type="SAM" id="MobiDB-lite"/>
    </source>
</evidence>
<dbReference type="Proteomes" id="UP000095149">
    <property type="component" value="Unassembled WGS sequence"/>
</dbReference>
<organism evidence="2 3">
    <name type="scientific">Cryptococcus amylolentus CBS 6273</name>
    <dbReference type="NCBI Taxonomy" id="1296118"/>
    <lineage>
        <taxon>Eukaryota</taxon>
        <taxon>Fungi</taxon>
        <taxon>Dikarya</taxon>
        <taxon>Basidiomycota</taxon>
        <taxon>Agaricomycotina</taxon>
        <taxon>Tremellomycetes</taxon>
        <taxon>Tremellales</taxon>
        <taxon>Cryptococcaceae</taxon>
        <taxon>Cryptococcus</taxon>
    </lineage>
</organism>
<feature type="region of interest" description="Disordered" evidence="1">
    <location>
        <begin position="160"/>
        <end position="231"/>
    </location>
</feature>
<protein>
    <submittedName>
        <fullName evidence="2">Uncharacterized protein</fullName>
    </submittedName>
</protein>
<accession>A0A1E3KI06</accession>